<proteinExistence type="predicted"/>
<accession>A0ABT1U1N3</accession>
<gene>
    <name evidence="2" type="ORF">NP596_00965</name>
</gene>
<evidence type="ECO:0000313" key="3">
    <source>
        <dbReference type="Proteomes" id="UP001524586"/>
    </source>
</evidence>
<feature type="region of interest" description="Disordered" evidence="1">
    <location>
        <begin position="86"/>
        <end position="163"/>
    </location>
</feature>
<evidence type="ECO:0008006" key="4">
    <source>
        <dbReference type="Google" id="ProtNLM"/>
    </source>
</evidence>
<reference evidence="2 3" key="1">
    <citation type="submission" date="2022-07" db="EMBL/GenBank/DDBJ databases">
        <title>Methylomonas rivi sp. nov., Methylomonas rosea sp. nov., Methylomonas aureus sp. nov. and Methylomonas subterranea sp. nov., four novel methanotrophs isolated from a freshwater creek and the deep terrestrial subsurface.</title>
        <authorList>
            <person name="Abin C."/>
            <person name="Sankaranarayanan K."/>
            <person name="Garner C."/>
            <person name="Sindelar R."/>
            <person name="Kotary K."/>
            <person name="Garner R."/>
            <person name="Barclay S."/>
            <person name="Lawson P."/>
            <person name="Krumholz L."/>
        </authorList>
    </citation>
    <scope>NUCLEOTIDE SEQUENCE [LARGE SCALE GENOMIC DNA]</scope>
    <source>
        <strain evidence="2 3">WSC-6</strain>
    </source>
</reference>
<protein>
    <recommendedName>
        <fullName evidence="4">Lipoprotein</fullName>
    </recommendedName>
</protein>
<dbReference type="Proteomes" id="UP001524586">
    <property type="component" value="Unassembled WGS sequence"/>
</dbReference>
<dbReference type="PROSITE" id="PS51257">
    <property type="entry name" value="PROKAR_LIPOPROTEIN"/>
    <property type="match status" value="1"/>
</dbReference>
<feature type="compositionally biased region" description="Basic and acidic residues" evidence="1">
    <location>
        <begin position="86"/>
        <end position="126"/>
    </location>
</feature>
<dbReference type="EMBL" id="JANIBK010000002">
    <property type="protein sequence ID" value="MCQ8127011.1"/>
    <property type="molecule type" value="Genomic_DNA"/>
</dbReference>
<evidence type="ECO:0000256" key="1">
    <source>
        <dbReference type="SAM" id="MobiDB-lite"/>
    </source>
</evidence>
<feature type="compositionally biased region" description="Basic and acidic residues" evidence="1">
    <location>
        <begin position="139"/>
        <end position="163"/>
    </location>
</feature>
<keyword evidence="3" id="KW-1185">Reference proteome</keyword>
<evidence type="ECO:0000313" key="2">
    <source>
        <dbReference type="EMBL" id="MCQ8127011.1"/>
    </source>
</evidence>
<name>A0ABT1U1N3_9GAMM</name>
<comment type="caution">
    <text evidence="2">The sequence shown here is derived from an EMBL/GenBank/DDBJ whole genome shotgun (WGS) entry which is preliminary data.</text>
</comment>
<dbReference type="RefSeq" id="WP_256613328.1">
    <property type="nucleotide sequence ID" value="NZ_JANIBK010000002.1"/>
</dbReference>
<sequence>MKSLSLIALLSILVLTGCAYPAYHRGYAGYGGGYSTGYGVSSYSSGYPASVYYRHGTVPGYSYRYSAPHPGYGHGLQHYDWDRARDRHQADRRGRDSWRVERNLAGEHQHRDMGPQGRRGGDDREALWQSVPHANNYGPRRDGGHEHGDRREGGFGRRGRDGR</sequence>
<organism evidence="2 3">
    <name type="scientific">Methylomonas rivi</name>
    <dbReference type="NCBI Taxonomy" id="2952226"/>
    <lineage>
        <taxon>Bacteria</taxon>
        <taxon>Pseudomonadati</taxon>
        <taxon>Pseudomonadota</taxon>
        <taxon>Gammaproteobacteria</taxon>
        <taxon>Methylococcales</taxon>
        <taxon>Methylococcaceae</taxon>
        <taxon>Methylomonas</taxon>
    </lineage>
</organism>